<dbReference type="PANTHER" id="PTHR47723">
    <property type="entry name" value="OS05G0353850 PROTEIN"/>
    <property type="match status" value="1"/>
</dbReference>
<evidence type="ECO:0000313" key="3">
    <source>
        <dbReference type="Proteomes" id="UP000015105"/>
    </source>
</evidence>
<dbReference type="InterPro" id="IPR053151">
    <property type="entry name" value="RNase_H-like"/>
</dbReference>
<dbReference type="CDD" id="cd06222">
    <property type="entry name" value="RNase_H_like"/>
    <property type="match status" value="1"/>
</dbReference>
<proteinExistence type="predicted"/>
<dbReference type="AlphaFoldDB" id="A0A453MVZ2"/>
<keyword evidence="3" id="KW-1185">Reference proteome</keyword>
<accession>A0A453MVZ2</accession>
<reference evidence="3" key="1">
    <citation type="journal article" date="2014" name="Science">
        <title>Ancient hybridizations among the ancestral genomes of bread wheat.</title>
        <authorList>
            <consortium name="International Wheat Genome Sequencing Consortium,"/>
            <person name="Marcussen T."/>
            <person name="Sandve S.R."/>
            <person name="Heier L."/>
            <person name="Spannagl M."/>
            <person name="Pfeifer M."/>
            <person name="Jakobsen K.S."/>
            <person name="Wulff B.B."/>
            <person name="Steuernagel B."/>
            <person name="Mayer K.F."/>
            <person name="Olsen O.A."/>
        </authorList>
    </citation>
    <scope>NUCLEOTIDE SEQUENCE [LARGE SCALE GENOMIC DNA]</scope>
    <source>
        <strain evidence="3">cv. AL8/78</strain>
    </source>
</reference>
<dbReference type="Proteomes" id="UP000015105">
    <property type="component" value="Chromosome 6D"/>
</dbReference>
<sequence length="111" mass="12005">MPQQLPWAPPKPGWVKLNSNGLMGEDGAAAAGMVLRNEICEIIFSACRHLHVCRDALEAELCAYMEGLSLALQRSDSPIAIEMDSSMAVTMIQDPGVDRSVYAAIVRKSST</sequence>
<dbReference type="GO" id="GO:0004523">
    <property type="term" value="F:RNA-DNA hybrid ribonuclease activity"/>
    <property type="evidence" value="ECO:0007669"/>
    <property type="project" value="InterPro"/>
</dbReference>
<dbReference type="InterPro" id="IPR036397">
    <property type="entry name" value="RNaseH_sf"/>
</dbReference>
<dbReference type="InterPro" id="IPR002156">
    <property type="entry name" value="RNaseH_domain"/>
</dbReference>
<name>A0A453MVZ2_AEGTS</name>
<reference evidence="2" key="3">
    <citation type="journal article" date="2017" name="Nature">
        <title>Genome sequence of the progenitor of the wheat D genome Aegilops tauschii.</title>
        <authorList>
            <person name="Luo M.C."/>
            <person name="Gu Y.Q."/>
            <person name="Puiu D."/>
            <person name="Wang H."/>
            <person name="Twardziok S.O."/>
            <person name="Deal K.R."/>
            <person name="Huo N."/>
            <person name="Zhu T."/>
            <person name="Wang L."/>
            <person name="Wang Y."/>
            <person name="McGuire P.E."/>
            <person name="Liu S."/>
            <person name="Long H."/>
            <person name="Ramasamy R.K."/>
            <person name="Rodriguez J.C."/>
            <person name="Van S.L."/>
            <person name="Yuan L."/>
            <person name="Wang Z."/>
            <person name="Xia Z."/>
            <person name="Xiao L."/>
            <person name="Anderson O.D."/>
            <person name="Ouyang S."/>
            <person name="Liang Y."/>
            <person name="Zimin A.V."/>
            <person name="Pertea G."/>
            <person name="Qi P."/>
            <person name="Bennetzen J.L."/>
            <person name="Dai X."/>
            <person name="Dawson M.W."/>
            <person name="Muller H.G."/>
            <person name="Kugler K."/>
            <person name="Rivarola-Duarte L."/>
            <person name="Spannagl M."/>
            <person name="Mayer K.F.X."/>
            <person name="Lu F.H."/>
            <person name="Bevan M.W."/>
            <person name="Leroy P."/>
            <person name="Li P."/>
            <person name="You F.M."/>
            <person name="Sun Q."/>
            <person name="Liu Z."/>
            <person name="Lyons E."/>
            <person name="Wicker T."/>
            <person name="Salzberg S.L."/>
            <person name="Devos K.M."/>
            <person name="Dvorak J."/>
        </authorList>
    </citation>
    <scope>NUCLEOTIDE SEQUENCE [LARGE SCALE GENOMIC DNA]</scope>
    <source>
        <strain evidence="2">cv. AL8/78</strain>
    </source>
</reference>
<reference evidence="2" key="4">
    <citation type="submission" date="2019-03" db="UniProtKB">
        <authorList>
            <consortium name="EnsemblPlants"/>
        </authorList>
    </citation>
    <scope>IDENTIFICATION</scope>
</reference>
<reference evidence="3" key="2">
    <citation type="journal article" date="2017" name="Nat. Plants">
        <title>The Aegilops tauschii genome reveals multiple impacts of transposons.</title>
        <authorList>
            <person name="Zhao G."/>
            <person name="Zou C."/>
            <person name="Li K."/>
            <person name="Wang K."/>
            <person name="Li T."/>
            <person name="Gao L."/>
            <person name="Zhang X."/>
            <person name="Wang H."/>
            <person name="Yang Z."/>
            <person name="Liu X."/>
            <person name="Jiang W."/>
            <person name="Mao L."/>
            <person name="Kong X."/>
            <person name="Jiao Y."/>
            <person name="Jia J."/>
        </authorList>
    </citation>
    <scope>NUCLEOTIDE SEQUENCE [LARGE SCALE GENOMIC DNA]</scope>
    <source>
        <strain evidence="3">cv. AL8/78</strain>
    </source>
</reference>
<evidence type="ECO:0000313" key="2">
    <source>
        <dbReference type="EnsemblPlants" id="AET6Gv20116500.1"/>
    </source>
</evidence>
<dbReference type="Gramene" id="AET6Gv20116500.1">
    <property type="protein sequence ID" value="AET6Gv20116500.1"/>
    <property type="gene ID" value="AET6Gv20116500"/>
</dbReference>
<dbReference type="SUPFAM" id="SSF53098">
    <property type="entry name" value="Ribonuclease H-like"/>
    <property type="match status" value="1"/>
</dbReference>
<reference evidence="2" key="5">
    <citation type="journal article" date="2021" name="G3 (Bethesda)">
        <title>Aegilops tauschii genome assembly Aet v5.0 features greater sequence contiguity and improved annotation.</title>
        <authorList>
            <person name="Wang L."/>
            <person name="Zhu T."/>
            <person name="Rodriguez J.C."/>
            <person name="Deal K.R."/>
            <person name="Dubcovsky J."/>
            <person name="McGuire P.E."/>
            <person name="Lux T."/>
            <person name="Spannagl M."/>
            <person name="Mayer K.F.X."/>
            <person name="Baldrich P."/>
            <person name="Meyers B.C."/>
            <person name="Huo N."/>
            <person name="Gu Y.Q."/>
            <person name="Zhou H."/>
            <person name="Devos K.M."/>
            <person name="Bennetzen J.L."/>
            <person name="Unver T."/>
            <person name="Budak H."/>
            <person name="Gulick P.J."/>
            <person name="Galiba G."/>
            <person name="Kalapos B."/>
            <person name="Nelson D.R."/>
            <person name="Li P."/>
            <person name="You F.M."/>
            <person name="Luo M.C."/>
            <person name="Dvorak J."/>
        </authorList>
    </citation>
    <scope>NUCLEOTIDE SEQUENCE [LARGE SCALE GENOMIC DNA]</scope>
    <source>
        <strain evidence="2">cv. AL8/78</strain>
    </source>
</reference>
<dbReference type="Gene3D" id="3.30.420.10">
    <property type="entry name" value="Ribonuclease H-like superfamily/Ribonuclease H"/>
    <property type="match status" value="1"/>
</dbReference>
<feature type="domain" description="RNase H type-1" evidence="1">
    <location>
        <begin position="20"/>
        <end position="107"/>
    </location>
</feature>
<dbReference type="Pfam" id="PF13456">
    <property type="entry name" value="RVT_3"/>
    <property type="match status" value="1"/>
</dbReference>
<dbReference type="GO" id="GO:0003676">
    <property type="term" value="F:nucleic acid binding"/>
    <property type="evidence" value="ECO:0007669"/>
    <property type="project" value="InterPro"/>
</dbReference>
<dbReference type="InterPro" id="IPR044730">
    <property type="entry name" value="RNase_H-like_dom_plant"/>
</dbReference>
<organism evidence="2 3">
    <name type="scientific">Aegilops tauschii subsp. strangulata</name>
    <name type="common">Goatgrass</name>
    <dbReference type="NCBI Taxonomy" id="200361"/>
    <lineage>
        <taxon>Eukaryota</taxon>
        <taxon>Viridiplantae</taxon>
        <taxon>Streptophyta</taxon>
        <taxon>Embryophyta</taxon>
        <taxon>Tracheophyta</taxon>
        <taxon>Spermatophyta</taxon>
        <taxon>Magnoliopsida</taxon>
        <taxon>Liliopsida</taxon>
        <taxon>Poales</taxon>
        <taxon>Poaceae</taxon>
        <taxon>BOP clade</taxon>
        <taxon>Pooideae</taxon>
        <taxon>Triticodae</taxon>
        <taxon>Triticeae</taxon>
        <taxon>Triticinae</taxon>
        <taxon>Aegilops</taxon>
    </lineage>
</organism>
<protein>
    <recommendedName>
        <fullName evidence="1">RNase H type-1 domain-containing protein</fullName>
    </recommendedName>
</protein>
<dbReference type="InterPro" id="IPR012337">
    <property type="entry name" value="RNaseH-like_sf"/>
</dbReference>
<dbReference type="PANTHER" id="PTHR47723:SF24">
    <property type="entry name" value="RNASE H TYPE-1 DOMAIN-CONTAINING PROTEIN"/>
    <property type="match status" value="1"/>
</dbReference>
<dbReference type="EnsemblPlants" id="AET6Gv20116500.1">
    <property type="protein sequence ID" value="AET6Gv20116500.1"/>
    <property type="gene ID" value="AET6Gv20116500"/>
</dbReference>
<evidence type="ECO:0000259" key="1">
    <source>
        <dbReference type="Pfam" id="PF13456"/>
    </source>
</evidence>